<reference evidence="2 3" key="1">
    <citation type="submission" date="2016-02" db="EMBL/GenBank/DDBJ databases">
        <title>Genome sequence of Clostridium tepidiprofundi DSM 19306.</title>
        <authorList>
            <person name="Poehlein A."/>
            <person name="Daniel R."/>
        </authorList>
    </citation>
    <scope>NUCLEOTIDE SEQUENCE [LARGE SCALE GENOMIC DNA]</scope>
    <source>
        <strain evidence="2 3">DSM 19306</strain>
    </source>
</reference>
<dbReference type="AlphaFoldDB" id="A0A151B336"/>
<dbReference type="PATRIC" id="fig|1121338.3.peg.1787"/>
<dbReference type="PIRSF" id="PIRSF006593">
    <property type="entry name" value="UCP006593"/>
    <property type="match status" value="1"/>
</dbReference>
<proteinExistence type="predicted"/>
<dbReference type="EMBL" id="LTBA01000019">
    <property type="protein sequence ID" value="KYH34321.1"/>
    <property type="molecule type" value="Genomic_DNA"/>
</dbReference>
<accession>A0A151B336</accession>
<evidence type="ECO:0000259" key="1">
    <source>
        <dbReference type="Pfam" id="PF01937"/>
    </source>
</evidence>
<feature type="domain" description="Damage-control phosphatase ARMT1-like metal-binding" evidence="1">
    <location>
        <begin position="5"/>
        <end position="281"/>
    </location>
</feature>
<dbReference type="SUPFAM" id="SSF111321">
    <property type="entry name" value="AF1104-like"/>
    <property type="match status" value="1"/>
</dbReference>
<dbReference type="Proteomes" id="UP000075531">
    <property type="component" value="Unassembled WGS sequence"/>
</dbReference>
<dbReference type="InterPro" id="IPR002791">
    <property type="entry name" value="ARMT1-like_metal-bd"/>
</dbReference>
<dbReference type="RefSeq" id="WP_066825464.1">
    <property type="nucleotide sequence ID" value="NZ_LTBA01000019.1"/>
</dbReference>
<comment type="caution">
    <text evidence="2">The sequence shown here is derived from an EMBL/GenBank/DDBJ whole genome shotgun (WGS) entry which is preliminary data.</text>
</comment>
<dbReference type="OrthoDB" id="9796465at2"/>
<sequence>MKIYLECIPCFLRQAVEASQMITDDLDKQENIVRKVLHECSRLDLTETSPYMGTLIHRYIKQVSGNDDPYKDIKVKFNRVAHEICDELNLDKLIEESNKPFDMAVRLAIAGNIIDFGVTSEIEESKVRDTVKSCIDAEIKFNTSNELKEAIDKAKNILYLGDNSGEIVFDKLLIKQLPRNKVTYVVKGKPVINDATMEDAKSVGMTDIVRVIDNGADVPGTLLKFSSPEFIDEFNKADLIIAKGQGNYETLSHTKDKKIFFLLKAKCPVIAKDLNCGVGDIIIKKNY</sequence>
<dbReference type="Pfam" id="PF01937">
    <property type="entry name" value="ARMT1-like_dom"/>
    <property type="match status" value="1"/>
</dbReference>
<dbReference type="Gene3D" id="1.10.8.380">
    <property type="entry name" value="Uncharacterised protein PF01937, DUF89, domain 1"/>
    <property type="match status" value="1"/>
</dbReference>
<organism evidence="2 3">
    <name type="scientific">Clostridium tepidiprofundi DSM 19306</name>
    <dbReference type="NCBI Taxonomy" id="1121338"/>
    <lineage>
        <taxon>Bacteria</taxon>
        <taxon>Bacillati</taxon>
        <taxon>Bacillota</taxon>
        <taxon>Clostridia</taxon>
        <taxon>Eubacteriales</taxon>
        <taxon>Clostridiaceae</taxon>
        <taxon>Clostridium</taxon>
    </lineage>
</organism>
<protein>
    <recommendedName>
        <fullName evidence="1">Damage-control phosphatase ARMT1-like metal-binding domain-containing protein</fullName>
    </recommendedName>
</protein>
<dbReference type="STRING" id="1121338.CLTEP_17460"/>
<name>A0A151B336_9CLOT</name>
<evidence type="ECO:0000313" key="2">
    <source>
        <dbReference type="EMBL" id="KYH34321.1"/>
    </source>
</evidence>
<dbReference type="InterPro" id="IPR014444">
    <property type="entry name" value="PH1575-like"/>
</dbReference>
<evidence type="ECO:0000313" key="3">
    <source>
        <dbReference type="Proteomes" id="UP000075531"/>
    </source>
</evidence>
<dbReference type="Gene3D" id="1.10.285.20">
    <property type="entry name" value="Uncharacterised protein PF01937, DUF89, domain 2"/>
    <property type="match status" value="1"/>
</dbReference>
<dbReference type="InterPro" id="IPR036075">
    <property type="entry name" value="ARMT-1-like_metal-bd_sf"/>
</dbReference>
<dbReference type="Gene3D" id="3.40.50.10880">
    <property type="entry name" value="Uncharacterised protein PF01937, DUF89, domain 3"/>
    <property type="match status" value="1"/>
</dbReference>
<keyword evidence="3" id="KW-1185">Reference proteome</keyword>
<gene>
    <name evidence="2" type="ORF">CLTEP_17460</name>
</gene>